<dbReference type="UniPathway" id="UPA00659"/>
<dbReference type="Pfam" id="PF02737">
    <property type="entry name" value="3HCDH_N"/>
    <property type="match status" value="1"/>
</dbReference>
<dbReference type="Gene3D" id="3.40.50.720">
    <property type="entry name" value="NAD(P)-binding Rossmann-like Domain"/>
    <property type="match status" value="1"/>
</dbReference>
<dbReference type="Gene3D" id="3.90.226.10">
    <property type="entry name" value="2-enoyl-CoA Hydratase, Chain A, domain 1"/>
    <property type="match status" value="1"/>
</dbReference>
<feature type="domain" description="3-hydroxyacyl-CoA dehydrogenase NAD binding" evidence="16">
    <location>
        <begin position="297"/>
        <end position="473"/>
    </location>
</feature>
<evidence type="ECO:0000256" key="1">
    <source>
        <dbReference type="ARBA" id="ARBA00004275"/>
    </source>
</evidence>
<evidence type="ECO:0000259" key="15">
    <source>
        <dbReference type="Pfam" id="PF00725"/>
    </source>
</evidence>
<sequence length="698" mass="74816">MQTLTTHSPLVHSRALGHILLIEIDNPPINAGSAGVREGLLRAIEQLRADASLHAAVLMGAGTAFMAGSDLKEFGQPLAEPQLPQVIAAIEACEKPVVAALHGAALGGGLELALGCDARVAVANTQLGLPEVTLGMIPGAGGTQRLPRLVGMPRAIEMVGTGERITARQAQAIGLVDAVVESVDDLLQTAIERASHLGGKRRVREMAVPTVDPQVLQATKTAVLKAGKGRPQVQAAIDATCMAMTEPVEQALLREREVFQQLRIAPDAFALRHQFFAEREAVRLPSALRAPLRQLQTVVVIGAGTMGVGIAIALLQAGLQVLLLEQDQSALARGSERLAEYYRDRLARQKISPAQAAEQQACLQTSLDWQVLAQADLVIEAVYEDLAVKQAVFQKIDAHARAGAILASNTSYLDVDAIAGVTKRPEDVLGLHFFSPAHVMRLLEVVRGEHTAADVLATAMALGKRLGKVPVLTGNAFGFIGNRIYNAYRQQCEFLLEEGAWPEEVDAAMTGMGMAMGPFAVADLSGLDIAWRMRQAQAAQRDPRQRYVPILDWLCESGRMGQKTGAGYYQYSAGKKTAGSDAQVRALIERASAQRGLVRAPIAAEQIVQRVLVAMVHEAACLLEEGVAHRASDIDVVLVQGYGFPRWLGGPVFWAQQQEPARLQQWMDDLVRNQGFGAQRASAQAVVHLLQTDVAASA</sequence>
<keyword evidence="11" id="KW-0456">Lyase</keyword>
<dbReference type="PANTHER" id="PTHR23309:SF51">
    <property type="entry name" value="3-HYDROXYACYL-COA DEHYDROGENASE-RELATED"/>
    <property type="match status" value="1"/>
</dbReference>
<dbReference type="GO" id="GO:0070403">
    <property type="term" value="F:NAD+ binding"/>
    <property type="evidence" value="ECO:0007669"/>
    <property type="project" value="InterPro"/>
</dbReference>
<evidence type="ECO:0000256" key="6">
    <source>
        <dbReference type="ARBA" id="ARBA00023002"/>
    </source>
</evidence>
<dbReference type="Pfam" id="PF00725">
    <property type="entry name" value="3HCDH"/>
    <property type="match status" value="1"/>
</dbReference>
<comment type="subcellular location">
    <subcellularLocation>
        <location evidence="1">Peroxisome</location>
    </subcellularLocation>
</comment>
<evidence type="ECO:0000256" key="11">
    <source>
        <dbReference type="ARBA" id="ARBA00023239"/>
    </source>
</evidence>
<dbReference type="EMBL" id="STFG01000032">
    <property type="protein sequence ID" value="THT96301.1"/>
    <property type="molecule type" value="Genomic_DNA"/>
</dbReference>
<feature type="domain" description="3-hydroxyacyl-CoA dehydrogenase C-terminal" evidence="15">
    <location>
        <begin position="478"/>
        <end position="571"/>
    </location>
</feature>
<dbReference type="GO" id="GO:0003857">
    <property type="term" value="F:(3S)-3-hydroxyacyl-CoA dehydrogenase (NAD+) activity"/>
    <property type="evidence" value="ECO:0007669"/>
    <property type="project" value="UniProtKB-EC"/>
</dbReference>
<dbReference type="InterPro" id="IPR029045">
    <property type="entry name" value="ClpP/crotonase-like_dom_sf"/>
</dbReference>
<dbReference type="SUPFAM" id="SSF52096">
    <property type="entry name" value="ClpP/crotonase"/>
    <property type="match status" value="1"/>
</dbReference>
<dbReference type="InterPro" id="IPR006176">
    <property type="entry name" value="3-OHacyl-CoA_DH_NAD-bd"/>
</dbReference>
<keyword evidence="5" id="KW-0442">Lipid degradation</keyword>
<comment type="pathway">
    <text evidence="2">Lipid metabolism; fatty acid beta-oxidation.</text>
</comment>
<dbReference type="GO" id="GO:0006635">
    <property type="term" value="P:fatty acid beta-oxidation"/>
    <property type="evidence" value="ECO:0007669"/>
    <property type="project" value="UniProtKB-UniPathway"/>
</dbReference>
<dbReference type="PROSITE" id="PS00166">
    <property type="entry name" value="ENOYL_COA_HYDRATASE"/>
    <property type="match status" value="1"/>
</dbReference>
<accession>A0A4S8EV50</accession>
<keyword evidence="7" id="KW-0520">NAD</keyword>
<dbReference type="InterPro" id="IPR036291">
    <property type="entry name" value="NAD(P)-bd_dom_sf"/>
</dbReference>
<dbReference type="AlphaFoldDB" id="A0A4S8EV50"/>
<keyword evidence="12" id="KW-0511">Multifunctional enzyme</keyword>
<dbReference type="InterPro" id="IPR008927">
    <property type="entry name" value="6-PGluconate_DH-like_C_sf"/>
</dbReference>
<keyword evidence="9" id="KW-0576">Peroxisome</keyword>
<evidence type="ECO:0000256" key="14">
    <source>
        <dbReference type="RuleBase" id="RU003707"/>
    </source>
</evidence>
<dbReference type="PANTHER" id="PTHR23309">
    <property type="entry name" value="3-HYDROXYACYL-COA DEHYROGENASE"/>
    <property type="match status" value="1"/>
</dbReference>
<evidence type="ECO:0000256" key="8">
    <source>
        <dbReference type="ARBA" id="ARBA00023098"/>
    </source>
</evidence>
<dbReference type="InterPro" id="IPR001753">
    <property type="entry name" value="Enoyl-CoA_hydra/iso"/>
</dbReference>
<evidence type="ECO:0000256" key="4">
    <source>
        <dbReference type="ARBA" id="ARBA00022832"/>
    </source>
</evidence>
<evidence type="ECO:0000313" key="18">
    <source>
        <dbReference type="Proteomes" id="UP000308917"/>
    </source>
</evidence>
<dbReference type="FunFam" id="1.10.1040.50:FF:000006">
    <property type="entry name" value="Peroxisomal bifunctional enzyme"/>
    <property type="match status" value="1"/>
</dbReference>
<keyword evidence="10" id="KW-0413">Isomerase</keyword>
<dbReference type="InterPro" id="IPR006108">
    <property type="entry name" value="3HC_DH_C"/>
</dbReference>
<evidence type="ECO:0000256" key="12">
    <source>
        <dbReference type="ARBA" id="ARBA00023268"/>
    </source>
</evidence>
<comment type="caution">
    <text evidence="17">The sequence shown here is derived from an EMBL/GenBank/DDBJ whole genome shotgun (WGS) entry which is preliminary data.</text>
</comment>
<name>A0A4S8EV50_9BURK</name>
<evidence type="ECO:0000256" key="2">
    <source>
        <dbReference type="ARBA" id="ARBA00005005"/>
    </source>
</evidence>
<dbReference type="Gene3D" id="1.10.1040.50">
    <property type="match status" value="1"/>
</dbReference>
<evidence type="ECO:0000256" key="10">
    <source>
        <dbReference type="ARBA" id="ARBA00023235"/>
    </source>
</evidence>
<comment type="catalytic activity">
    <reaction evidence="13">
        <text>a (3S)-3-hydroxyacyl-CoA + NAD(+) = a 3-oxoacyl-CoA + NADH + H(+)</text>
        <dbReference type="Rhea" id="RHEA:22432"/>
        <dbReference type="ChEBI" id="CHEBI:15378"/>
        <dbReference type="ChEBI" id="CHEBI:57318"/>
        <dbReference type="ChEBI" id="CHEBI:57540"/>
        <dbReference type="ChEBI" id="CHEBI:57945"/>
        <dbReference type="ChEBI" id="CHEBI:90726"/>
        <dbReference type="EC" id="1.1.1.35"/>
    </reaction>
</comment>
<evidence type="ECO:0000256" key="3">
    <source>
        <dbReference type="ARBA" id="ARBA00008750"/>
    </source>
</evidence>
<dbReference type="SUPFAM" id="SSF51735">
    <property type="entry name" value="NAD(P)-binding Rossmann-fold domains"/>
    <property type="match status" value="1"/>
</dbReference>
<evidence type="ECO:0000313" key="17">
    <source>
        <dbReference type="EMBL" id="THT96301.1"/>
    </source>
</evidence>
<protein>
    <submittedName>
        <fullName evidence="17">3-hydroxyacyl-CoA dehydrogenase</fullName>
    </submittedName>
</protein>
<comment type="similarity">
    <text evidence="3">In the N-terminal section; belongs to the enoyl-CoA hydratase/isomerase family.</text>
</comment>
<evidence type="ECO:0000256" key="5">
    <source>
        <dbReference type="ARBA" id="ARBA00022963"/>
    </source>
</evidence>
<dbReference type="GO" id="GO:0016853">
    <property type="term" value="F:isomerase activity"/>
    <property type="evidence" value="ECO:0007669"/>
    <property type="project" value="UniProtKB-KW"/>
</dbReference>
<keyword evidence="6" id="KW-0560">Oxidoreductase</keyword>
<reference evidence="17 18" key="1">
    <citation type="journal article" date="2015" name="Antonie Van Leeuwenhoek">
        <title>Lampropedia puyangensis sp. nov., isolated from symptomatic bark of Populus ? euramericana canker and emended description of Lampropedia hyalina (Ehrenberg 1832) Lee et al. 2004.</title>
        <authorList>
            <person name="Li Y."/>
            <person name="Wang T."/>
            <person name="Piao C.G."/>
            <person name="Wang L.F."/>
            <person name="Tian G.Z."/>
            <person name="Zhu T.H."/>
            <person name="Guo M.W."/>
        </authorList>
    </citation>
    <scope>NUCLEOTIDE SEQUENCE [LARGE SCALE GENOMIC DNA]</scope>
    <source>
        <strain evidence="17 18">2-bin</strain>
    </source>
</reference>
<dbReference type="OrthoDB" id="5287258at2"/>
<dbReference type="Pfam" id="PF00378">
    <property type="entry name" value="ECH_1"/>
    <property type="match status" value="1"/>
</dbReference>
<comment type="similarity">
    <text evidence="14">Belongs to the enoyl-CoA hydratase/isomerase family.</text>
</comment>
<dbReference type="Proteomes" id="UP000308917">
    <property type="component" value="Unassembled WGS sequence"/>
</dbReference>
<keyword evidence="8" id="KW-0443">Lipid metabolism</keyword>
<dbReference type="InterPro" id="IPR018376">
    <property type="entry name" value="Enoyl-CoA_hyd/isom_CS"/>
</dbReference>
<proteinExistence type="inferred from homology"/>
<evidence type="ECO:0000256" key="13">
    <source>
        <dbReference type="ARBA" id="ARBA00049556"/>
    </source>
</evidence>
<keyword evidence="4" id="KW-0276">Fatty acid metabolism</keyword>
<dbReference type="CDD" id="cd06558">
    <property type="entry name" value="crotonase-like"/>
    <property type="match status" value="1"/>
</dbReference>
<evidence type="ECO:0000259" key="16">
    <source>
        <dbReference type="Pfam" id="PF02737"/>
    </source>
</evidence>
<gene>
    <name evidence="17" type="ORF">E9531_16505</name>
</gene>
<dbReference type="SUPFAM" id="SSF48179">
    <property type="entry name" value="6-phosphogluconate dehydrogenase C-terminal domain-like"/>
    <property type="match status" value="2"/>
</dbReference>
<evidence type="ECO:0000256" key="9">
    <source>
        <dbReference type="ARBA" id="ARBA00023140"/>
    </source>
</evidence>
<keyword evidence="18" id="KW-1185">Reference proteome</keyword>
<dbReference type="RefSeq" id="WP_136574875.1">
    <property type="nucleotide sequence ID" value="NZ_STFG01000032.1"/>
</dbReference>
<dbReference type="FunFam" id="3.40.50.720:FF:000009">
    <property type="entry name" value="Fatty oxidation complex, alpha subunit"/>
    <property type="match status" value="1"/>
</dbReference>
<evidence type="ECO:0000256" key="7">
    <source>
        <dbReference type="ARBA" id="ARBA00023027"/>
    </source>
</evidence>
<organism evidence="17 18">
    <name type="scientific">Lampropedia puyangensis</name>
    <dbReference type="NCBI Taxonomy" id="1330072"/>
    <lineage>
        <taxon>Bacteria</taxon>
        <taxon>Pseudomonadati</taxon>
        <taxon>Pseudomonadota</taxon>
        <taxon>Betaproteobacteria</taxon>
        <taxon>Burkholderiales</taxon>
        <taxon>Comamonadaceae</taxon>
        <taxon>Lampropedia</taxon>
    </lineage>
</organism>
<dbReference type="GO" id="GO:0004300">
    <property type="term" value="F:enoyl-CoA hydratase activity"/>
    <property type="evidence" value="ECO:0007669"/>
    <property type="project" value="UniProtKB-ARBA"/>
</dbReference>